<dbReference type="Proteomes" id="UP000807025">
    <property type="component" value="Unassembled WGS sequence"/>
</dbReference>
<proteinExistence type="predicted"/>
<dbReference type="AlphaFoldDB" id="A0A9P6D6G2"/>
<name>A0A9P6D6G2_PLEER</name>
<sequence>MAVVEERLKLPKLTEQIERLVASESANTRDKITSTLAGVLEKDNTVIIKHAAESVESSPGSALYLKKVSSETSANTGSPDCSPLLKSDFFSSSKNFTLFAIDSSGQMKELKEELSHTQNLWAAKNHLEASWQRERELWARERAGWLNIQQSLQELADVFKQDKVEYKQEKENLTEKWESCHAEAKA</sequence>
<dbReference type="OrthoDB" id="3055894at2759"/>
<keyword evidence="2" id="KW-1185">Reference proteome</keyword>
<gene>
    <name evidence="1" type="ORF">BDN71DRAFT_1432894</name>
</gene>
<organism evidence="1 2">
    <name type="scientific">Pleurotus eryngii</name>
    <name type="common">Boletus of the steppes</name>
    <dbReference type="NCBI Taxonomy" id="5323"/>
    <lineage>
        <taxon>Eukaryota</taxon>
        <taxon>Fungi</taxon>
        <taxon>Dikarya</taxon>
        <taxon>Basidiomycota</taxon>
        <taxon>Agaricomycotina</taxon>
        <taxon>Agaricomycetes</taxon>
        <taxon>Agaricomycetidae</taxon>
        <taxon>Agaricales</taxon>
        <taxon>Pleurotineae</taxon>
        <taxon>Pleurotaceae</taxon>
        <taxon>Pleurotus</taxon>
    </lineage>
</organism>
<evidence type="ECO:0000313" key="2">
    <source>
        <dbReference type="Proteomes" id="UP000807025"/>
    </source>
</evidence>
<evidence type="ECO:0000313" key="1">
    <source>
        <dbReference type="EMBL" id="KAF9492967.1"/>
    </source>
</evidence>
<accession>A0A9P6D6G2</accession>
<dbReference type="EMBL" id="MU154593">
    <property type="protein sequence ID" value="KAF9492967.1"/>
    <property type="molecule type" value="Genomic_DNA"/>
</dbReference>
<comment type="caution">
    <text evidence="1">The sequence shown here is derived from an EMBL/GenBank/DDBJ whole genome shotgun (WGS) entry which is preliminary data.</text>
</comment>
<reference evidence="1" key="1">
    <citation type="submission" date="2020-11" db="EMBL/GenBank/DDBJ databases">
        <authorList>
            <consortium name="DOE Joint Genome Institute"/>
            <person name="Ahrendt S."/>
            <person name="Riley R."/>
            <person name="Andreopoulos W."/>
            <person name="Labutti K."/>
            <person name="Pangilinan J."/>
            <person name="Ruiz-Duenas F.J."/>
            <person name="Barrasa J.M."/>
            <person name="Sanchez-Garcia M."/>
            <person name="Camarero S."/>
            <person name="Miyauchi S."/>
            <person name="Serrano A."/>
            <person name="Linde D."/>
            <person name="Babiker R."/>
            <person name="Drula E."/>
            <person name="Ayuso-Fernandez I."/>
            <person name="Pacheco R."/>
            <person name="Padilla G."/>
            <person name="Ferreira P."/>
            <person name="Barriuso J."/>
            <person name="Kellner H."/>
            <person name="Castanera R."/>
            <person name="Alfaro M."/>
            <person name="Ramirez L."/>
            <person name="Pisabarro A.G."/>
            <person name="Kuo A."/>
            <person name="Tritt A."/>
            <person name="Lipzen A."/>
            <person name="He G."/>
            <person name="Yan M."/>
            <person name="Ng V."/>
            <person name="Cullen D."/>
            <person name="Martin F."/>
            <person name="Rosso M.-N."/>
            <person name="Henrissat B."/>
            <person name="Hibbett D."/>
            <person name="Martinez A.T."/>
            <person name="Grigoriev I.V."/>
        </authorList>
    </citation>
    <scope>NUCLEOTIDE SEQUENCE</scope>
    <source>
        <strain evidence="1">ATCC 90797</strain>
    </source>
</reference>
<protein>
    <submittedName>
        <fullName evidence="1">Uncharacterized protein</fullName>
    </submittedName>
</protein>